<evidence type="ECO:0000259" key="2">
    <source>
        <dbReference type="Pfam" id="PF24067"/>
    </source>
</evidence>
<proteinExistence type="predicted"/>
<name>A0ABQ1UX35_9BACT</name>
<dbReference type="SUPFAM" id="SSF50939">
    <property type="entry name" value="Sialidases"/>
    <property type="match status" value="1"/>
</dbReference>
<dbReference type="Pfam" id="PF22585">
    <property type="entry name" value="Sialidase-like_CBM"/>
    <property type="match status" value="1"/>
</dbReference>
<evidence type="ECO:0008006" key="5">
    <source>
        <dbReference type="Google" id="ProtNLM"/>
    </source>
</evidence>
<feature type="domain" description="BT-1020-like N-terminal beta-propeller" evidence="2">
    <location>
        <begin position="72"/>
        <end position="307"/>
    </location>
</feature>
<reference evidence="4" key="1">
    <citation type="journal article" date="2019" name="Int. J. Syst. Evol. Microbiol.">
        <title>The Global Catalogue of Microorganisms (GCM) 10K type strain sequencing project: providing services to taxonomists for standard genome sequencing and annotation.</title>
        <authorList>
            <consortium name="The Broad Institute Genomics Platform"/>
            <consortium name="The Broad Institute Genome Sequencing Center for Infectious Disease"/>
            <person name="Wu L."/>
            <person name="Ma J."/>
        </authorList>
    </citation>
    <scope>NUCLEOTIDE SEQUENCE [LARGE SCALE GENOMIC DNA]</scope>
    <source>
        <strain evidence="4">CGMCC 1.15407</strain>
    </source>
</reference>
<dbReference type="InterPro" id="IPR036278">
    <property type="entry name" value="Sialidase_sf"/>
</dbReference>
<organism evidence="3 4">
    <name type="scientific">Echinicola rosea</name>
    <dbReference type="NCBI Taxonomy" id="1807691"/>
    <lineage>
        <taxon>Bacteria</taxon>
        <taxon>Pseudomonadati</taxon>
        <taxon>Bacteroidota</taxon>
        <taxon>Cytophagia</taxon>
        <taxon>Cytophagales</taxon>
        <taxon>Cyclobacteriaceae</taxon>
        <taxon>Echinicola</taxon>
    </lineage>
</organism>
<feature type="domain" description="BT-1020-like structural beta-sandwich" evidence="1">
    <location>
        <begin position="476"/>
        <end position="635"/>
    </location>
</feature>
<dbReference type="EMBL" id="BMIU01000006">
    <property type="protein sequence ID" value="GGF28730.1"/>
    <property type="molecule type" value="Genomic_DNA"/>
</dbReference>
<protein>
    <recommendedName>
        <fullName evidence="5">Six-hairpin glycosidase</fullName>
    </recommendedName>
</protein>
<gene>
    <name evidence="3" type="ORF">GCM10011339_16170</name>
</gene>
<evidence type="ECO:0000313" key="3">
    <source>
        <dbReference type="EMBL" id="GGF28730.1"/>
    </source>
</evidence>
<sequence>MKMLYRDKNKEERVMCGTVDSGSKFELFRIFELFRFCNPEFAIRGICNPQYRSCFLMLCMMVITSSPLLAQDTLHYSGSTLSRVDYHHGQLKPAIGVHAVQTMRANREQPEKGDGFGWTYNHAPMIAYWNDKFYVEYLSDPVGEHIAPSQTLLQVSDDGYGWTKPEVLFPPYRIPDGTSKENHDGAAKDLDAVMHQRMGFYVAENGKFLALAYYGIALDAHDGPNDGNGIGRVVREIKADGSFGPIHFIRYNHGWNEENTDYPFYKSSKDKGFVEACDELLGKPLMMQQWVEEADRDDPLIPLKKQYKAFSYYHLPDGRVVGLWKHALTSVSHDGGKSWEYNPLRAPGIVNGNAKIWGQRTADGAYATVYNPSEYRWPLAVSTSQDGIDYTDLLLVHGEITSMRYGGNYKSYGPQYVRGILEGNGTPPDGKMWLTYSVNKEDIWVASVPTPITAEAAGHAHEIFDQLPEGRELELWNTYSPQWAKTQITEKDGKKYLTFHDKDPFDYGKAQRIVPSSKQLHVEFTVTPGQSDHGKFQIEIQDGKGRPGVQLIFDEDGLFKTRAGYRMNTLTEFEEGESYHVELDLNAETRFYQIKVNGKEKGPKLFFAPLDAMERVVFRTGTQRYFPNAETPTDQDYDLDNAGEEDPEAVFYLESLVTY</sequence>
<dbReference type="Proteomes" id="UP000647339">
    <property type="component" value="Unassembled WGS sequence"/>
</dbReference>
<comment type="caution">
    <text evidence="3">The sequence shown here is derived from an EMBL/GenBank/DDBJ whole genome shotgun (WGS) entry which is preliminary data.</text>
</comment>
<keyword evidence="4" id="KW-1185">Reference proteome</keyword>
<evidence type="ECO:0000313" key="4">
    <source>
        <dbReference type="Proteomes" id="UP000647339"/>
    </source>
</evidence>
<accession>A0ABQ1UX35</accession>
<dbReference type="Pfam" id="PF24067">
    <property type="entry name" value="Beta-prop_BT_1020"/>
    <property type="match status" value="1"/>
</dbReference>
<dbReference type="InterPro" id="IPR054490">
    <property type="entry name" value="BT_1020-like_b-sandwich_1"/>
</dbReference>
<dbReference type="InterPro" id="IPR056425">
    <property type="entry name" value="Beta-prop_BT_1020"/>
</dbReference>
<evidence type="ECO:0000259" key="1">
    <source>
        <dbReference type="Pfam" id="PF22585"/>
    </source>
</evidence>